<name>A0A9N9TA34_DIABA</name>
<dbReference type="Proteomes" id="UP001153709">
    <property type="component" value="Chromosome 8"/>
</dbReference>
<evidence type="ECO:0000313" key="3">
    <source>
        <dbReference type="Proteomes" id="UP001153709"/>
    </source>
</evidence>
<keyword evidence="3" id="KW-1185">Reference proteome</keyword>
<sequence length="85" mass="9808">MHLLAERNKKAIARELKLYKDKIAAMTSEIDDVKSDQQMGQDAKSILEARMKELEEQLAELQYKILAKLQKKPMQKFCSSLAKLL</sequence>
<accession>A0A9N9TA34</accession>
<dbReference type="OrthoDB" id="413404at2759"/>
<evidence type="ECO:0000313" key="2">
    <source>
        <dbReference type="EMBL" id="CAG9839494.1"/>
    </source>
</evidence>
<organism evidence="2 3">
    <name type="scientific">Diabrotica balteata</name>
    <name type="common">Banded cucumber beetle</name>
    <dbReference type="NCBI Taxonomy" id="107213"/>
    <lineage>
        <taxon>Eukaryota</taxon>
        <taxon>Metazoa</taxon>
        <taxon>Ecdysozoa</taxon>
        <taxon>Arthropoda</taxon>
        <taxon>Hexapoda</taxon>
        <taxon>Insecta</taxon>
        <taxon>Pterygota</taxon>
        <taxon>Neoptera</taxon>
        <taxon>Endopterygota</taxon>
        <taxon>Coleoptera</taxon>
        <taxon>Polyphaga</taxon>
        <taxon>Cucujiformia</taxon>
        <taxon>Chrysomeloidea</taxon>
        <taxon>Chrysomelidae</taxon>
        <taxon>Galerucinae</taxon>
        <taxon>Diabroticina</taxon>
        <taxon>Diabroticites</taxon>
        <taxon>Diabrotica</taxon>
    </lineage>
</organism>
<proteinExistence type="predicted"/>
<protein>
    <submittedName>
        <fullName evidence="2">Uncharacterized protein</fullName>
    </submittedName>
</protein>
<evidence type="ECO:0000256" key="1">
    <source>
        <dbReference type="SAM" id="Coils"/>
    </source>
</evidence>
<keyword evidence="1" id="KW-0175">Coiled coil</keyword>
<reference evidence="2" key="1">
    <citation type="submission" date="2022-01" db="EMBL/GenBank/DDBJ databases">
        <authorList>
            <person name="King R."/>
        </authorList>
    </citation>
    <scope>NUCLEOTIDE SEQUENCE</scope>
</reference>
<feature type="coiled-coil region" evidence="1">
    <location>
        <begin position="9"/>
        <end position="71"/>
    </location>
</feature>
<dbReference type="AlphaFoldDB" id="A0A9N9TA34"/>
<dbReference type="EMBL" id="OU898283">
    <property type="protein sequence ID" value="CAG9839494.1"/>
    <property type="molecule type" value="Genomic_DNA"/>
</dbReference>
<gene>
    <name evidence="2" type="ORF">DIABBA_LOCUS12257</name>
</gene>